<name>A0A940MQ88_9RHOB</name>
<dbReference type="RefSeq" id="WP_209361405.1">
    <property type="nucleotide sequence ID" value="NZ_JAGISH010000007.1"/>
</dbReference>
<gene>
    <name evidence="2" type="ORF">J5474_13285</name>
</gene>
<feature type="chain" id="PRO_5036967876" evidence="1">
    <location>
        <begin position="20"/>
        <end position="65"/>
    </location>
</feature>
<organism evidence="2 3">
    <name type="scientific">Sagittula salina</name>
    <dbReference type="NCBI Taxonomy" id="2820268"/>
    <lineage>
        <taxon>Bacteria</taxon>
        <taxon>Pseudomonadati</taxon>
        <taxon>Pseudomonadota</taxon>
        <taxon>Alphaproteobacteria</taxon>
        <taxon>Rhodobacterales</taxon>
        <taxon>Roseobacteraceae</taxon>
        <taxon>Sagittula</taxon>
    </lineage>
</organism>
<evidence type="ECO:0000256" key="1">
    <source>
        <dbReference type="SAM" id="SignalP"/>
    </source>
</evidence>
<reference evidence="2" key="1">
    <citation type="submission" date="2021-03" db="EMBL/GenBank/DDBJ databases">
        <title>Sagittula salina sp. nov. strain M10.9X isolated from the marine waste.</title>
        <authorList>
            <person name="Satari L."/>
            <person name="Molina-Menor E."/>
            <person name="Vidal-Verdu A."/>
            <person name="Pascual J."/>
            <person name="Pereto J."/>
            <person name="Porcar M."/>
        </authorList>
    </citation>
    <scope>NUCLEOTIDE SEQUENCE</scope>
    <source>
        <strain evidence="2">M10.9X</strain>
    </source>
</reference>
<keyword evidence="3" id="KW-1185">Reference proteome</keyword>
<dbReference type="AlphaFoldDB" id="A0A940MQ88"/>
<dbReference type="Proteomes" id="UP000675940">
    <property type="component" value="Unassembled WGS sequence"/>
</dbReference>
<feature type="signal peptide" evidence="1">
    <location>
        <begin position="1"/>
        <end position="19"/>
    </location>
</feature>
<dbReference type="EMBL" id="JAGISH010000007">
    <property type="protein sequence ID" value="MBP0483459.1"/>
    <property type="molecule type" value="Genomic_DNA"/>
</dbReference>
<sequence>MSVKAFTFCASLIALSAGAAVAGGTATPNCAPSHKVHQVHGKVAVKNGKAGRHYAHRVASRYRRH</sequence>
<evidence type="ECO:0000313" key="3">
    <source>
        <dbReference type="Proteomes" id="UP000675940"/>
    </source>
</evidence>
<evidence type="ECO:0000313" key="2">
    <source>
        <dbReference type="EMBL" id="MBP0483459.1"/>
    </source>
</evidence>
<accession>A0A940MQ88</accession>
<proteinExistence type="predicted"/>
<keyword evidence="1" id="KW-0732">Signal</keyword>
<comment type="caution">
    <text evidence="2">The sequence shown here is derived from an EMBL/GenBank/DDBJ whole genome shotgun (WGS) entry which is preliminary data.</text>
</comment>
<protein>
    <submittedName>
        <fullName evidence="2">Uncharacterized protein</fullName>
    </submittedName>
</protein>